<evidence type="ECO:0000313" key="3">
    <source>
        <dbReference type="Proteomes" id="UP000267448"/>
    </source>
</evidence>
<organism evidence="2 3">
    <name type="scientific">Shewanella canadensis</name>
    <dbReference type="NCBI Taxonomy" id="271096"/>
    <lineage>
        <taxon>Bacteria</taxon>
        <taxon>Pseudomonadati</taxon>
        <taxon>Pseudomonadota</taxon>
        <taxon>Gammaproteobacteria</taxon>
        <taxon>Alteromonadales</taxon>
        <taxon>Shewanellaceae</taxon>
        <taxon>Shewanella</taxon>
    </lineage>
</organism>
<dbReference type="EMBL" id="RXNU01000005">
    <property type="protein sequence ID" value="RTR38872.1"/>
    <property type="molecule type" value="Genomic_DNA"/>
</dbReference>
<accession>A0A431WTD4</accession>
<keyword evidence="3" id="KW-1185">Reference proteome</keyword>
<protein>
    <submittedName>
        <fullName evidence="2">Pilus assembly protein</fullName>
    </submittedName>
</protein>
<dbReference type="Pfam" id="PF13400">
    <property type="entry name" value="Tad"/>
    <property type="match status" value="1"/>
</dbReference>
<dbReference type="AlphaFoldDB" id="A0A431WTD4"/>
<comment type="caution">
    <text evidence="2">The sequence shown here is derived from an EMBL/GenBank/DDBJ whole genome shotgun (WGS) entry which is preliminary data.</text>
</comment>
<gene>
    <name evidence="2" type="ORF">EKG38_12000</name>
</gene>
<dbReference type="InterPro" id="IPR028087">
    <property type="entry name" value="Tad_N"/>
</dbReference>
<evidence type="ECO:0000313" key="2">
    <source>
        <dbReference type="EMBL" id="RTR38872.1"/>
    </source>
</evidence>
<evidence type="ECO:0000259" key="1">
    <source>
        <dbReference type="Pfam" id="PF13400"/>
    </source>
</evidence>
<dbReference type="OrthoDB" id="6350731at2"/>
<reference evidence="2 3" key="1">
    <citation type="submission" date="2018-12" db="EMBL/GenBank/DDBJ databases">
        <authorList>
            <person name="Yu L."/>
        </authorList>
    </citation>
    <scope>NUCLEOTIDE SEQUENCE [LARGE SCALE GENOMIC DNA]</scope>
    <source>
        <strain evidence="2 3">HAW-EB2</strain>
    </source>
</reference>
<feature type="domain" description="Putative Flp pilus-assembly TadG-like N-terminal" evidence="1">
    <location>
        <begin position="15"/>
        <end position="59"/>
    </location>
</feature>
<dbReference type="Proteomes" id="UP000267448">
    <property type="component" value="Unassembled WGS sequence"/>
</dbReference>
<sequence length="458" mass="49321">MVIKMNIRPYRKQAGAILVMFTIALFSLLVVAAMALDGGHMLLNKGRLQNAVDASALQAGKVLQGEGTQFQARQAATELLIANLQYVENSELEGVVTLSSPDYNSDQVTENLFIEFSEWPDPFIPDSLEGIEYVRVRLENVGMQNFFAQIIDFNKSIRASAVAGRSTDIACFDRIAPLMVCANDDSAVRPDPVPSGYDFGFLTDQLYILKTAAGEDHDLGPGNFQPLRTDGNRGANDLKGALAGDFTLASCIRIGDEVPTEPGNKPNAVTEGLNTRFGEYPNGGGQNGLNEGDHKRDVNTCTGTPVLVDDEGDLLIARNEDGTPIYDPEYGTTNPVDEDGGDIDYYSFFNYDEGKGTALDSCIDGDITTGALMDAGRRMLPIVVGDCTGKTNGANTVKILGTGCFFLTQKIYKQGNRNFVVGEFVHMCGASGATSLDPTFESNSSTIVLFRDSDSPDS</sequence>
<name>A0A431WTD4_9GAMM</name>
<proteinExistence type="predicted"/>